<reference evidence="2 3" key="1">
    <citation type="journal article" date="2019" name="Sci. Rep.">
        <title>Orb-weaving spider Araneus ventricosus genome elucidates the spidroin gene catalogue.</title>
        <authorList>
            <person name="Kono N."/>
            <person name="Nakamura H."/>
            <person name="Ohtoshi R."/>
            <person name="Moran D.A.P."/>
            <person name="Shinohara A."/>
            <person name="Yoshida Y."/>
            <person name="Fujiwara M."/>
            <person name="Mori M."/>
            <person name="Tomita M."/>
            <person name="Arakawa K."/>
        </authorList>
    </citation>
    <scope>NUCLEOTIDE SEQUENCE [LARGE SCALE GENOMIC DNA]</scope>
</reference>
<dbReference type="AlphaFoldDB" id="A0A4Y2FSQ3"/>
<protein>
    <recommendedName>
        <fullName evidence="1">DUF5641 domain-containing protein</fullName>
    </recommendedName>
</protein>
<evidence type="ECO:0000313" key="3">
    <source>
        <dbReference type="Proteomes" id="UP000499080"/>
    </source>
</evidence>
<dbReference type="EMBL" id="BGPR01001028">
    <property type="protein sequence ID" value="GBM43388.1"/>
    <property type="molecule type" value="Genomic_DNA"/>
</dbReference>
<organism evidence="2 3">
    <name type="scientific">Araneus ventricosus</name>
    <name type="common">Orbweaver spider</name>
    <name type="synonym">Epeira ventricosa</name>
    <dbReference type="NCBI Taxonomy" id="182803"/>
    <lineage>
        <taxon>Eukaryota</taxon>
        <taxon>Metazoa</taxon>
        <taxon>Ecdysozoa</taxon>
        <taxon>Arthropoda</taxon>
        <taxon>Chelicerata</taxon>
        <taxon>Arachnida</taxon>
        <taxon>Araneae</taxon>
        <taxon>Araneomorphae</taxon>
        <taxon>Entelegynae</taxon>
        <taxon>Araneoidea</taxon>
        <taxon>Araneidae</taxon>
        <taxon>Araneus</taxon>
    </lineage>
</organism>
<evidence type="ECO:0000259" key="1">
    <source>
        <dbReference type="Pfam" id="PF18701"/>
    </source>
</evidence>
<dbReference type="OrthoDB" id="6424002at2759"/>
<comment type="caution">
    <text evidence="2">The sequence shown here is derived from an EMBL/GenBank/DDBJ whole genome shotgun (WGS) entry which is preliminary data.</text>
</comment>
<proteinExistence type="predicted"/>
<keyword evidence="3" id="KW-1185">Reference proteome</keyword>
<dbReference type="Pfam" id="PF18701">
    <property type="entry name" value="DUF5641"/>
    <property type="match status" value="1"/>
</dbReference>
<gene>
    <name evidence="2" type="ORF">AVEN_264607_1</name>
</gene>
<dbReference type="Proteomes" id="UP000499080">
    <property type="component" value="Unassembled WGS sequence"/>
</dbReference>
<dbReference type="InterPro" id="IPR040676">
    <property type="entry name" value="DUF5641"/>
</dbReference>
<name>A0A4Y2FSQ3_ARAVE</name>
<sequence>MRNKKLPSKRHNLSPGDVVLVGSDNTKCLNCPLGRVIELFQDKGNTERVAKLRAANGEIIRPIQRIYLLEISSTEISKSVPENIESVSDITDNCLHTVSNERSSQADAHQKEQSQTVKKIRCGRRIVPVKRLDL</sequence>
<accession>A0A4Y2FSQ3</accession>
<evidence type="ECO:0000313" key="2">
    <source>
        <dbReference type="EMBL" id="GBM43388.1"/>
    </source>
</evidence>
<feature type="domain" description="DUF5641" evidence="1">
    <location>
        <begin position="4"/>
        <end position="69"/>
    </location>
</feature>